<organism evidence="3">
    <name type="scientific">Acetithermum autotrophicum</name>
    <dbReference type="NCBI Taxonomy" id="1446466"/>
    <lineage>
        <taxon>Bacteria</taxon>
        <taxon>Candidatus Bipolaricaulota</taxon>
        <taxon>Candidatus Acetithermum</taxon>
    </lineage>
</organism>
<gene>
    <name evidence="3" type="ORF">HGMM_OP4C596</name>
</gene>
<keyword evidence="2" id="KW-1133">Transmembrane helix</keyword>
<accession>H5STW0</accession>
<reference evidence="3" key="1">
    <citation type="journal article" date="2005" name="Environ. Microbiol.">
        <title>Genetic and functional properties of uncultivated thermophilic crenarchaeotes from a subsurface gold mine as revealed by analysis of genome fragments.</title>
        <authorList>
            <person name="Nunoura T."/>
            <person name="Hirayama H."/>
            <person name="Takami H."/>
            <person name="Oida H."/>
            <person name="Nishi S."/>
            <person name="Shimamura S."/>
            <person name="Suzuki Y."/>
            <person name="Inagaki F."/>
            <person name="Takai K."/>
            <person name="Nealson K.H."/>
            <person name="Horikoshi K."/>
        </authorList>
    </citation>
    <scope>NUCLEOTIDE SEQUENCE</scope>
</reference>
<evidence type="ECO:0000313" key="3">
    <source>
        <dbReference type="EMBL" id="BAL59960.1"/>
    </source>
</evidence>
<protein>
    <submittedName>
        <fullName evidence="3">Uncharacterized protein</fullName>
    </submittedName>
</protein>
<feature type="transmembrane region" description="Helical" evidence="2">
    <location>
        <begin position="122"/>
        <end position="142"/>
    </location>
</feature>
<dbReference type="EMBL" id="AP011803">
    <property type="protein sequence ID" value="BAL59960.1"/>
    <property type="molecule type" value="Genomic_DNA"/>
</dbReference>
<evidence type="ECO:0000256" key="1">
    <source>
        <dbReference type="SAM" id="MobiDB-lite"/>
    </source>
</evidence>
<proteinExistence type="predicted"/>
<feature type="transmembrane region" description="Helical" evidence="2">
    <location>
        <begin position="178"/>
        <end position="199"/>
    </location>
</feature>
<feature type="compositionally biased region" description="Low complexity" evidence="1">
    <location>
        <begin position="69"/>
        <end position="80"/>
    </location>
</feature>
<keyword evidence="2" id="KW-0472">Membrane</keyword>
<evidence type="ECO:0000256" key="2">
    <source>
        <dbReference type="SAM" id="Phobius"/>
    </source>
</evidence>
<name>H5STW0_ACEAU</name>
<dbReference type="AlphaFoldDB" id="H5STW0"/>
<sequence>MAKKKSHLDFASMSPSELEQKLEEYEAELVKHPEDKERREWLLNQISEIKKELLRSSDGKDKQTEEEQQPQPNETSSPQSAASQLIVIPPQYAKEFAGESEAAELAAGMDQSAVDQLASTKLGNGIILAASVVDMVLLLKWAPEYPLSILRTVLFSFSMLTAFSAAVSLIWNKRFTKVLKVSSIVFVVSYALTLAYGGVEALQGKRYWDANCLCFEEKPEVIRQRAIQNFVKRVKENIHNSPLPLGVELLEEDSFFMDLSDPDNPKLFSHTLLVLYYHHNELLLLSPKKLDYLEVAVETAKNLFKNFRELEYVAITIRSKVWDFYRREVDSDILTLRLDRDLVEKMQWHNFTYEELEVRLYLLGVLYWHVKP</sequence>
<keyword evidence="2" id="KW-0812">Transmembrane</keyword>
<reference evidence="3" key="2">
    <citation type="journal article" date="2012" name="PLoS ONE">
        <title>A Deeply Branching Thermophilic Bacterium with an Ancient Acetyl-CoA Pathway Dominates a Subsurface Ecosystem.</title>
        <authorList>
            <person name="Takami H."/>
            <person name="Noguchi H."/>
            <person name="Takaki Y."/>
            <person name="Uchiyama I."/>
            <person name="Toyoda A."/>
            <person name="Nishi S."/>
            <person name="Chee G.-J."/>
            <person name="Arai W."/>
            <person name="Nunoura T."/>
            <person name="Itoh T."/>
            <person name="Hattori M."/>
            <person name="Takai K."/>
        </authorList>
    </citation>
    <scope>NUCLEOTIDE SEQUENCE</scope>
</reference>
<feature type="transmembrane region" description="Helical" evidence="2">
    <location>
        <begin position="148"/>
        <end position="171"/>
    </location>
</feature>
<feature type="region of interest" description="Disordered" evidence="1">
    <location>
        <begin position="52"/>
        <end position="82"/>
    </location>
</feature>
<feature type="compositionally biased region" description="Basic and acidic residues" evidence="1">
    <location>
        <begin position="52"/>
        <end position="65"/>
    </location>
</feature>